<dbReference type="Pfam" id="PF01103">
    <property type="entry name" value="Omp85"/>
    <property type="match status" value="1"/>
</dbReference>
<gene>
    <name evidence="6" type="ORF">GWO12_07745</name>
</gene>
<comment type="caution">
    <text evidence="6">The sequence shown here is derived from an EMBL/GenBank/DDBJ whole genome shotgun (WGS) entry which is preliminary data.</text>
</comment>
<sequence length="1080" mass="120460">MSSRRGRRRHARAALAPGSLAAFLLLMPMLAEPACAQFGRNKLQHQVFDFEILQTTHFDIYYYPREREAALDAARMAERAYIRLSRILAHEFEERKPIILYASHSEFQQTNALPGFISEGTGGVTEFTKRRIILPFTGSYADFEHVLTHEMVHAFQYDVIARGLASQLNPLEFQPPLWFFEGMAEYLSVGGVDTNTEAWLRDAVLTGYLRTIPEMNRYSDYLSYRFGQSLWAYIGGKYGDQTIGLLLQRTMRLGLEGALRVTIGKGMGELSEEWIETIRTTYLPDVARHGRAGEAAQSITTHAFRPGSGDFASYLAPALSPDGRRIVYLSDRGHDLYSFFDLWLASAETGKVEARLVKAARDPDFESLRFMSSSAAWSNDGRYLAFVAKTDGRDAIYLYSVERRRVTRRIEVDLDGIQNPSFSPDGLWIAFTGLRGGISDLYMIDANGQRFQQLTDDKYADLHPAWSPDGEFIAIATDRGDDTDFDELVFGNFRIALYNVGRGDLELLPFQEEGKNINPVWSPDGSSIAFISDRSGINNVYILALGERRLYQVTDLLSGVSGIVPLSPAVSWAAGTDRLAFSYFEGAGYNIYMIDDPRTQAWPIEAPPADPPIAGAGLGTADGSPPLELAPAGERARSFYRLADEFRLSATPPVAQERPATPREVTVADLLADAELGLPDTASFQERDYRVKLSPDIVGQPVIGAQVGGFFGNGVYGGSYILLSDMLGDHNVLLWGQIAGSFEDAYILTQYTYLRERANLSMAYQQFPLYRFFGTVPNLNSASGSVFEDRFLRDVYRILSTDLHYPLNTFQRLEFSAVGFHVSRDSVFNRIVTTGTSSTNDRQIRPLEDLVFAGPAVAVVWDNALYGYTGPIAGRRYRIGVGRYFGDVQVTDLTFDFRQYFNLGGQWVFATRLTTTSRTGRDEREFRLYWGGPYFIRGYDGGSFSVAECSASLARVEDLEATLCPVRDQLIGSGVAFASAELRFPIFNFLDLGFAPLGLPPLDAVFFFDVGAAFNRFDQLVWSRGPEANPWTVRQPVAGFGAGLRMNIAYTVLRVDYSVPLHRPDKRGLGVWSIAFGPTF</sequence>
<name>A0AAE4Z7F3_9BACT</name>
<feature type="chain" id="PRO_5041930906" evidence="4">
    <location>
        <begin position="37"/>
        <end position="1080"/>
    </location>
</feature>
<feature type="signal peptide" evidence="4">
    <location>
        <begin position="1"/>
        <end position="36"/>
    </location>
</feature>
<dbReference type="EMBL" id="JAACAK010000051">
    <property type="protein sequence ID" value="NIR74993.1"/>
    <property type="molecule type" value="Genomic_DNA"/>
</dbReference>
<organism evidence="6 7">
    <name type="scientific">Candidatus Kutchimonas denitrificans</name>
    <dbReference type="NCBI Taxonomy" id="3056748"/>
    <lineage>
        <taxon>Bacteria</taxon>
        <taxon>Pseudomonadati</taxon>
        <taxon>Gemmatimonadota</taxon>
        <taxon>Gemmatimonadia</taxon>
        <taxon>Candidatus Palauibacterales</taxon>
        <taxon>Candidatus Palauibacteraceae</taxon>
        <taxon>Candidatus Kutchimonas</taxon>
    </lineage>
</organism>
<dbReference type="SUPFAM" id="SSF69304">
    <property type="entry name" value="Tricorn protease N-terminal domain"/>
    <property type="match status" value="1"/>
</dbReference>
<dbReference type="Gene3D" id="2.120.10.30">
    <property type="entry name" value="TolB, C-terminal domain"/>
    <property type="match status" value="3"/>
</dbReference>
<reference evidence="6 7" key="1">
    <citation type="submission" date="2020-01" db="EMBL/GenBank/DDBJ databases">
        <title>Genomes assembled from Gulf of Kutch pelagic sediment metagenomes.</title>
        <authorList>
            <person name="Chandrashekar M."/>
            <person name="Mahajan M.S."/>
            <person name="Dave K.J."/>
            <person name="Vatsa P."/>
            <person name="Nathani N.M."/>
        </authorList>
    </citation>
    <scope>NUCLEOTIDE SEQUENCE [LARGE SCALE GENOMIC DNA]</scope>
    <source>
        <strain evidence="6">KS3-K002</strain>
    </source>
</reference>
<evidence type="ECO:0000256" key="2">
    <source>
        <dbReference type="ARBA" id="ARBA00009820"/>
    </source>
</evidence>
<dbReference type="Gene3D" id="2.40.160.50">
    <property type="entry name" value="membrane protein fhac: a member of the omp85/tpsb transporter family"/>
    <property type="match status" value="1"/>
</dbReference>
<dbReference type="Pfam" id="PF07676">
    <property type="entry name" value="PD40"/>
    <property type="match status" value="5"/>
</dbReference>
<evidence type="ECO:0000256" key="4">
    <source>
        <dbReference type="SAM" id="SignalP"/>
    </source>
</evidence>
<protein>
    <submittedName>
        <fullName evidence="6">BamA/TamA family outer membrane protein</fullName>
    </submittedName>
</protein>
<dbReference type="InterPro" id="IPR000184">
    <property type="entry name" value="Bac_surfAg_D15"/>
</dbReference>
<feature type="domain" description="Bacterial surface antigen (D15)" evidence="5">
    <location>
        <begin position="872"/>
        <end position="1080"/>
    </location>
</feature>
<dbReference type="PANTHER" id="PTHR36842:SF1">
    <property type="entry name" value="PROTEIN TOLB"/>
    <property type="match status" value="1"/>
</dbReference>
<dbReference type="InterPro" id="IPR011042">
    <property type="entry name" value="6-blade_b-propeller_TolB-like"/>
</dbReference>
<dbReference type="Proteomes" id="UP000702544">
    <property type="component" value="Unassembled WGS sequence"/>
</dbReference>
<dbReference type="AlphaFoldDB" id="A0AAE4Z7F3"/>
<keyword evidence="4" id="KW-0732">Signal</keyword>
<dbReference type="InterPro" id="IPR011659">
    <property type="entry name" value="WD40"/>
</dbReference>
<evidence type="ECO:0000313" key="7">
    <source>
        <dbReference type="Proteomes" id="UP000702544"/>
    </source>
</evidence>
<dbReference type="GO" id="GO:0019867">
    <property type="term" value="C:outer membrane"/>
    <property type="evidence" value="ECO:0007669"/>
    <property type="project" value="InterPro"/>
</dbReference>
<evidence type="ECO:0000259" key="5">
    <source>
        <dbReference type="Pfam" id="PF01103"/>
    </source>
</evidence>
<keyword evidence="3" id="KW-0472">Membrane</keyword>
<comment type="similarity">
    <text evidence="2">Belongs to the TolB family.</text>
</comment>
<evidence type="ECO:0000256" key="3">
    <source>
        <dbReference type="ARBA" id="ARBA00023136"/>
    </source>
</evidence>
<evidence type="ECO:0000313" key="6">
    <source>
        <dbReference type="EMBL" id="NIR74993.1"/>
    </source>
</evidence>
<dbReference type="PANTHER" id="PTHR36842">
    <property type="entry name" value="PROTEIN TOLB HOMOLOG"/>
    <property type="match status" value="1"/>
</dbReference>
<accession>A0AAE4Z7F3</accession>
<comment type="subcellular location">
    <subcellularLocation>
        <location evidence="1">Membrane</location>
    </subcellularLocation>
</comment>
<proteinExistence type="inferred from homology"/>
<evidence type="ECO:0000256" key="1">
    <source>
        <dbReference type="ARBA" id="ARBA00004370"/>
    </source>
</evidence>